<dbReference type="InterPro" id="IPR000291">
    <property type="entry name" value="D-Ala_lig_Van_CS"/>
</dbReference>
<feature type="active site" evidence="19">
    <location>
        <position position="17"/>
    </location>
</feature>
<dbReference type="SUPFAM" id="SSF56059">
    <property type="entry name" value="Glutathione synthetase ATP-binding domain-like"/>
    <property type="match status" value="1"/>
</dbReference>
<name>A0A1C2G4L7_9GAMM</name>
<dbReference type="FunFam" id="3.30.470.20:FF:000008">
    <property type="entry name" value="D-alanine--D-alanine ligase"/>
    <property type="match status" value="1"/>
</dbReference>
<evidence type="ECO:0000313" key="22">
    <source>
        <dbReference type="Proteomes" id="UP000253250"/>
    </source>
</evidence>
<dbReference type="EC" id="6.3.2.4" evidence="6 18"/>
<dbReference type="PANTHER" id="PTHR23132">
    <property type="entry name" value="D-ALANINE--D-ALANINE LIGASE"/>
    <property type="match status" value="1"/>
</dbReference>
<comment type="caution">
    <text evidence="21">The sequence shown here is derived from an EMBL/GenBank/DDBJ whole genome shotgun (WGS) entry which is preliminary data.</text>
</comment>
<dbReference type="InterPro" id="IPR013815">
    <property type="entry name" value="ATP_grasp_subdomain_1"/>
</dbReference>
<proteinExistence type="inferred from homology"/>
<dbReference type="EMBL" id="PSYR01000002">
    <property type="protein sequence ID" value="RCN56640.1"/>
    <property type="molecule type" value="Genomic_DNA"/>
</dbReference>
<feature type="binding site" evidence="20">
    <location>
        <position position="262"/>
    </location>
    <ligand>
        <name>Mg(2+)</name>
        <dbReference type="ChEBI" id="CHEBI:18420"/>
        <label>1</label>
    </ligand>
</feature>
<evidence type="ECO:0000256" key="9">
    <source>
        <dbReference type="ARBA" id="ARBA00022723"/>
    </source>
</evidence>
<keyword evidence="11" id="KW-0067">ATP-binding</keyword>
<keyword evidence="10" id="KW-0547">Nucleotide-binding</keyword>
<dbReference type="InterPro" id="IPR011127">
    <property type="entry name" value="Dala_Dala_lig_N"/>
</dbReference>
<dbReference type="GO" id="GO:0008716">
    <property type="term" value="F:D-alanine-D-alanine ligase activity"/>
    <property type="evidence" value="ECO:0007669"/>
    <property type="project" value="UniProtKB-UniRule"/>
</dbReference>
<evidence type="ECO:0000256" key="19">
    <source>
        <dbReference type="PIRSR" id="PIRSR039102-1"/>
    </source>
</evidence>
<accession>A0A1C2G4L7</accession>
<feature type="binding site" evidence="20">
    <location>
        <position position="262"/>
    </location>
    <ligand>
        <name>Mg(2+)</name>
        <dbReference type="ChEBI" id="CHEBI:18420"/>
        <label>2</label>
    </ligand>
</feature>
<sequence>MSRYGKVAVLHGGMSAERAVSLKSGQAVLAALQARGIDAHGIDVGHDLAARLAEGYDRAFIALHGRFGEDGCVQGLLEVMGMPYTGSGVAASAVAMDKMLTKAVLRAASLPTPDFRLLHHEADLATAASLGFPLILKPVSEGSSIGVSKVLSSADLGLAFRKARAYGPVLAEACMTGPEYTCAILGDRTLPIIRLETPQAFYDYEAKYLLNTTRYHCPSGLSVAEERAMQALAWATFQALGARGWGRVDIMADGDGAPHVLELNTIPGMTDHSLVPMASRAAGLSFEDLVLAILSETLEAP</sequence>
<gene>
    <name evidence="18" type="primary">ddl</name>
    <name evidence="21" type="ORF">C4900_12745</name>
</gene>
<keyword evidence="7 18" id="KW-0963">Cytoplasm</keyword>
<dbReference type="HAMAP" id="MF_00047">
    <property type="entry name" value="Dala_Dala_lig"/>
    <property type="match status" value="1"/>
</dbReference>
<dbReference type="Pfam" id="PF01820">
    <property type="entry name" value="Dala_Dala_lig_N"/>
    <property type="match status" value="1"/>
</dbReference>
<keyword evidence="14 18" id="KW-0573">Peptidoglycan synthesis</keyword>
<evidence type="ECO:0000256" key="11">
    <source>
        <dbReference type="ARBA" id="ARBA00022840"/>
    </source>
</evidence>
<reference evidence="21 22" key="1">
    <citation type="submission" date="2018-02" db="EMBL/GenBank/DDBJ databases">
        <title>Insights into the biology of acidophilic members of the Acidiferrobacteraceae family derived from comparative genomic analyses.</title>
        <authorList>
            <person name="Issotta F."/>
            <person name="Thyssen C."/>
            <person name="Mena C."/>
            <person name="Moya A."/>
            <person name="Bellenberg S."/>
            <person name="Sproer C."/>
            <person name="Covarrubias P.C."/>
            <person name="Sand W."/>
            <person name="Quatrini R."/>
            <person name="Vera M."/>
        </authorList>
    </citation>
    <scope>NUCLEOTIDE SEQUENCE [LARGE SCALE GENOMIC DNA]</scope>
    <source>
        <strain evidence="22">m-1</strain>
    </source>
</reference>
<dbReference type="Proteomes" id="UP000253250">
    <property type="component" value="Unassembled WGS sequence"/>
</dbReference>
<evidence type="ECO:0000256" key="7">
    <source>
        <dbReference type="ARBA" id="ARBA00022490"/>
    </source>
</evidence>
<keyword evidence="12 20" id="KW-0460">Magnesium</keyword>
<evidence type="ECO:0000256" key="1">
    <source>
        <dbReference type="ARBA" id="ARBA00001936"/>
    </source>
</evidence>
<dbReference type="SUPFAM" id="SSF52440">
    <property type="entry name" value="PreATP-grasp domain"/>
    <property type="match status" value="1"/>
</dbReference>
<comment type="pathway">
    <text evidence="4 18">Cell wall biogenesis; peptidoglycan biosynthesis.</text>
</comment>
<dbReference type="InterPro" id="IPR005905">
    <property type="entry name" value="D_ala_D_ala"/>
</dbReference>
<dbReference type="PROSITE" id="PS00843">
    <property type="entry name" value="DALA_DALA_LIGASE_1"/>
    <property type="match status" value="1"/>
</dbReference>
<evidence type="ECO:0000313" key="21">
    <source>
        <dbReference type="EMBL" id="RCN56640.1"/>
    </source>
</evidence>
<dbReference type="Gene3D" id="3.30.1490.20">
    <property type="entry name" value="ATP-grasp fold, A domain"/>
    <property type="match status" value="1"/>
</dbReference>
<evidence type="ECO:0000256" key="5">
    <source>
        <dbReference type="ARBA" id="ARBA00010871"/>
    </source>
</evidence>
<dbReference type="OrthoDB" id="9813261at2"/>
<dbReference type="RefSeq" id="WP_065968835.1">
    <property type="nucleotide sequence ID" value="NZ_CP080624.1"/>
</dbReference>
<evidence type="ECO:0000256" key="2">
    <source>
        <dbReference type="ARBA" id="ARBA00003921"/>
    </source>
</evidence>
<feature type="binding site" evidence="20">
    <location>
        <position position="264"/>
    </location>
    <ligand>
        <name>Mg(2+)</name>
        <dbReference type="ChEBI" id="CHEBI:18420"/>
        <label>2</label>
    </ligand>
</feature>
<evidence type="ECO:0000256" key="4">
    <source>
        <dbReference type="ARBA" id="ARBA00004752"/>
    </source>
</evidence>
<dbReference type="GO" id="GO:0046872">
    <property type="term" value="F:metal ion binding"/>
    <property type="evidence" value="ECO:0007669"/>
    <property type="project" value="UniProtKB-KW"/>
</dbReference>
<evidence type="ECO:0000256" key="3">
    <source>
        <dbReference type="ARBA" id="ARBA00004496"/>
    </source>
</evidence>
<evidence type="ECO:0000256" key="8">
    <source>
        <dbReference type="ARBA" id="ARBA00022598"/>
    </source>
</evidence>
<evidence type="ECO:0000256" key="18">
    <source>
        <dbReference type="HAMAP-Rule" id="MF_00047"/>
    </source>
</evidence>
<comment type="subcellular location">
    <subcellularLocation>
        <location evidence="3 18">Cytoplasm</location>
    </subcellularLocation>
</comment>
<dbReference type="Gene3D" id="3.30.470.20">
    <property type="entry name" value="ATP-grasp fold, B domain"/>
    <property type="match status" value="1"/>
</dbReference>
<evidence type="ECO:0000256" key="10">
    <source>
        <dbReference type="ARBA" id="ARBA00022741"/>
    </source>
</evidence>
<feature type="active site" evidence="19">
    <location>
        <position position="143"/>
    </location>
</feature>
<dbReference type="NCBIfam" id="TIGR01205">
    <property type="entry name" value="D_ala_D_alaTIGR"/>
    <property type="match status" value="1"/>
</dbReference>
<dbReference type="PANTHER" id="PTHR23132:SF23">
    <property type="entry name" value="D-ALANINE--D-ALANINE LIGASE B"/>
    <property type="match status" value="1"/>
</dbReference>
<feature type="active site" evidence="19">
    <location>
        <position position="273"/>
    </location>
</feature>
<dbReference type="UniPathway" id="UPA00219"/>
<dbReference type="GO" id="GO:0071555">
    <property type="term" value="P:cell wall organization"/>
    <property type="evidence" value="ECO:0007669"/>
    <property type="project" value="UniProtKB-KW"/>
</dbReference>
<comment type="similarity">
    <text evidence="5 18">Belongs to the D-alanine--D-alanine ligase family.</text>
</comment>
<keyword evidence="15 20" id="KW-0464">Manganese</keyword>
<dbReference type="GO" id="GO:0005524">
    <property type="term" value="F:ATP binding"/>
    <property type="evidence" value="ECO:0007669"/>
    <property type="project" value="UniProtKB-UniRule"/>
</dbReference>
<evidence type="ECO:0000256" key="12">
    <source>
        <dbReference type="ARBA" id="ARBA00022842"/>
    </source>
</evidence>
<dbReference type="Gene3D" id="3.40.50.20">
    <property type="match status" value="1"/>
</dbReference>
<keyword evidence="16 18" id="KW-0961">Cell wall biogenesis/degradation</keyword>
<organism evidence="21 22">
    <name type="scientific">Acidiferrobacter thiooxydans</name>
    <dbReference type="NCBI Taxonomy" id="163359"/>
    <lineage>
        <taxon>Bacteria</taxon>
        <taxon>Pseudomonadati</taxon>
        <taxon>Pseudomonadota</taxon>
        <taxon>Gammaproteobacteria</taxon>
        <taxon>Acidiferrobacterales</taxon>
        <taxon>Acidiferrobacteraceae</taxon>
        <taxon>Acidiferrobacter</taxon>
    </lineage>
</organism>
<evidence type="ECO:0000256" key="6">
    <source>
        <dbReference type="ARBA" id="ARBA00012216"/>
    </source>
</evidence>
<feature type="binding site" evidence="20">
    <location>
        <position position="249"/>
    </location>
    <ligand>
        <name>Mg(2+)</name>
        <dbReference type="ChEBI" id="CHEBI:18420"/>
        <label>1</label>
    </ligand>
</feature>
<dbReference type="InterPro" id="IPR011761">
    <property type="entry name" value="ATP-grasp"/>
</dbReference>
<dbReference type="STRING" id="163359.A9R16_07075"/>
<dbReference type="GO" id="GO:0009252">
    <property type="term" value="P:peptidoglycan biosynthetic process"/>
    <property type="evidence" value="ECO:0007669"/>
    <property type="project" value="UniProtKB-UniRule"/>
</dbReference>
<dbReference type="NCBIfam" id="NF002378">
    <property type="entry name" value="PRK01372.1"/>
    <property type="match status" value="1"/>
</dbReference>
<evidence type="ECO:0000256" key="15">
    <source>
        <dbReference type="ARBA" id="ARBA00023211"/>
    </source>
</evidence>
<protein>
    <recommendedName>
        <fullName evidence="6 18">D-alanine--D-alanine ligase</fullName>
        <ecNumber evidence="6 18">6.3.2.4</ecNumber>
    </recommendedName>
    <alternativeName>
        <fullName evidence="18">D-Ala-D-Ala ligase</fullName>
    </alternativeName>
    <alternativeName>
        <fullName evidence="18">D-alanylalanine synthetase</fullName>
    </alternativeName>
</protein>
<evidence type="ECO:0000256" key="14">
    <source>
        <dbReference type="ARBA" id="ARBA00022984"/>
    </source>
</evidence>
<comment type="cofactor">
    <cofactor evidence="20">
        <name>Mg(2+)</name>
        <dbReference type="ChEBI" id="CHEBI:18420"/>
    </cofactor>
    <cofactor evidence="20">
        <name>Mn(2+)</name>
        <dbReference type="ChEBI" id="CHEBI:29035"/>
    </cofactor>
    <text evidence="20">Binds 2 magnesium or manganese ions per subunit.</text>
</comment>
<keyword evidence="13 18" id="KW-0133">Cell shape</keyword>
<keyword evidence="22" id="KW-1185">Reference proteome</keyword>
<dbReference type="InterPro" id="IPR011095">
    <property type="entry name" value="Dala_Dala_lig_C"/>
</dbReference>
<dbReference type="GO" id="GO:0005737">
    <property type="term" value="C:cytoplasm"/>
    <property type="evidence" value="ECO:0007669"/>
    <property type="project" value="UniProtKB-SubCell"/>
</dbReference>
<keyword evidence="9 20" id="KW-0479">Metal-binding</keyword>
<dbReference type="InterPro" id="IPR016185">
    <property type="entry name" value="PreATP-grasp_dom_sf"/>
</dbReference>
<keyword evidence="8 18" id="KW-0436">Ligase</keyword>
<comment type="cofactor">
    <cofactor evidence="1">
        <name>Mn(2+)</name>
        <dbReference type="ChEBI" id="CHEBI:29035"/>
    </cofactor>
</comment>
<evidence type="ECO:0000256" key="20">
    <source>
        <dbReference type="PIRSR" id="PIRSR039102-3"/>
    </source>
</evidence>
<dbReference type="PROSITE" id="PS50975">
    <property type="entry name" value="ATP_GRASP"/>
    <property type="match status" value="1"/>
</dbReference>
<dbReference type="GO" id="GO:0008360">
    <property type="term" value="P:regulation of cell shape"/>
    <property type="evidence" value="ECO:0007669"/>
    <property type="project" value="UniProtKB-KW"/>
</dbReference>
<evidence type="ECO:0000256" key="13">
    <source>
        <dbReference type="ARBA" id="ARBA00022960"/>
    </source>
</evidence>
<evidence type="ECO:0000256" key="16">
    <source>
        <dbReference type="ARBA" id="ARBA00023316"/>
    </source>
</evidence>
<dbReference type="Pfam" id="PF07478">
    <property type="entry name" value="Dala_Dala_lig_C"/>
    <property type="match status" value="1"/>
</dbReference>
<comment type="catalytic activity">
    <reaction evidence="17 18">
        <text>2 D-alanine + ATP = D-alanyl-D-alanine + ADP + phosphate + H(+)</text>
        <dbReference type="Rhea" id="RHEA:11224"/>
        <dbReference type="ChEBI" id="CHEBI:15378"/>
        <dbReference type="ChEBI" id="CHEBI:30616"/>
        <dbReference type="ChEBI" id="CHEBI:43474"/>
        <dbReference type="ChEBI" id="CHEBI:57416"/>
        <dbReference type="ChEBI" id="CHEBI:57822"/>
        <dbReference type="ChEBI" id="CHEBI:456216"/>
        <dbReference type="EC" id="6.3.2.4"/>
    </reaction>
</comment>
<dbReference type="AlphaFoldDB" id="A0A1C2G4L7"/>
<evidence type="ECO:0000256" key="17">
    <source>
        <dbReference type="ARBA" id="ARBA00047614"/>
    </source>
</evidence>
<dbReference type="PROSITE" id="PS00844">
    <property type="entry name" value="DALA_DALA_LIGASE_2"/>
    <property type="match status" value="1"/>
</dbReference>
<dbReference type="PIRSF" id="PIRSF039102">
    <property type="entry name" value="Ddl/VanB"/>
    <property type="match status" value="1"/>
</dbReference>
<comment type="function">
    <text evidence="2 18">Cell wall formation.</text>
</comment>